<feature type="transmembrane region" description="Helical" evidence="8">
    <location>
        <begin position="133"/>
        <end position="152"/>
    </location>
</feature>
<dbReference type="Proteomes" id="UP000830167">
    <property type="component" value="Chromosome"/>
</dbReference>
<sequence>MASVLAFLALFFLLVIQTTVFQIPPLTTIHPDMVVVLLMYISMILGARQAVFYGLAIGLVEDIIYGRFIGLYAFSFALIGYFAGLVFNLFFHKSLLLILVTVLASTCVFELITVSISGLYEISDFALVTVVDYTIRTMIFNGIFTLLIYAPAVKWLEKAANRRRRGRLSDPDLNG</sequence>
<keyword evidence="6 8" id="KW-1133">Transmembrane helix</keyword>
<evidence type="ECO:0000256" key="8">
    <source>
        <dbReference type="SAM" id="Phobius"/>
    </source>
</evidence>
<comment type="subcellular location">
    <subcellularLocation>
        <location evidence="1">Cell membrane</location>
        <topology evidence="1">Multi-pass membrane protein</topology>
    </subcellularLocation>
</comment>
<feature type="transmembrane region" description="Helical" evidence="8">
    <location>
        <begin position="97"/>
        <end position="121"/>
    </location>
</feature>
<dbReference type="InterPro" id="IPR007227">
    <property type="entry name" value="Cell_shape_determining_MreD"/>
</dbReference>
<proteinExistence type="inferred from homology"/>
<evidence type="ECO:0000256" key="4">
    <source>
        <dbReference type="ARBA" id="ARBA00022692"/>
    </source>
</evidence>
<keyword evidence="7 8" id="KW-0472">Membrane</keyword>
<evidence type="ECO:0000313" key="10">
    <source>
        <dbReference type="Proteomes" id="UP000830167"/>
    </source>
</evidence>
<feature type="transmembrane region" description="Helical" evidence="8">
    <location>
        <begin position="37"/>
        <end position="59"/>
    </location>
</feature>
<evidence type="ECO:0000256" key="7">
    <source>
        <dbReference type="ARBA" id="ARBA00023136"/>
    </source>
</evidence>
<evidence type="ECO:0000256" key="6">
    <source>
        <dbReference type="ARBA" id="ARBA00022989"/>
    </source>
</evidence>
<evidence type="ECO:0000256" key="1">
    <source>
        <dbReference type="ARBA" id="ARBA00004651"/>
    </source>
</evidence>
<reference evidence="9" key="1">
    <citation type="submission" date="2021-12" db="EMBL/GenBank/DDBJ databases">
        <title>Alicyclobacillaceae gen. nov., sp. nov., isolated from chalcocite enrichment system.</title>
        <authorList>
            <person name="Jiang Z."/>
        </authorList>
    </citation>
    <scope>NUCLEOTIDE SEQUENCE</scope>
    <source>
        <strain evidence="9">MYW30-H2</strain>
    </source>
</reference>
<feature type="transmembrane region" description="Helical" evidence="8">
    <location>
        <begin position="71"/>
        <end position="91"/>
    </location>
</feature>
<dbReference type="EMBL" id="CP089291">
    <property type="protein sequence ID" value="UOF90155.1"/>
    <property type="molecule type" value="Genomic_DNA"/>
</dbReference>
<keyword evidence="3" id="KW-1003">Cell membrane</keyword>
<evidence type="ECO:0000313" key="9">
    <source>
        <dbReference type="EMBL" id="UOF90155.1"/>
    </source>
</evidence>
<protein>
    <submittedName>
        <fullName evidence="9">Rod shape-determining protein MreD</fullName>
    </submittedName>
</protein>
<dbReference type="RefSeq" id="WP_347436846.1">
    <property type="nucleotide sequence ID" value="NZ_CP089291.1"/>
</dbReference>
<evidence type="ECO:0000256" key="5">
    <source>
        <dbReference type="ARBA" id="ARBA00022960"/>
    </source>
</evidence>
<evidence type="ECO:0000256" key="3">
    <source>
        <dbReference type="ARBA" id="ARBA00022475"/>
    </source>
</evidence>
<comment type="similarity">
    <text evidence="2">Belongs to the MreD family.</text>
</comment>
<accession>A0ABY4CI68</accession>
<organism evidence="9 10">
    <name type="scientific">Fodinisporobacter ferrooxydans</name>
    <dbReference type="NCBI Taxonomy" id="2901836"/>
    <lineage>
        <taxon>Bacteria</taxon>
        <taxon>Bacillati</taxon>
        <taxon>Bacillota</taxon>
        <taxon>Bacilli</taxon>
        <taxon>Bacillales</taxon>
        <taxon>Alicyclobacillaceae</taxon>
        <taxon>Fodinisporobacter</taxon>
    </lineage>
</organism>
<dbReference type="Pfam" id="PF04093">
    <property type="entry name" value="MreD"/>
    <property type="match status" value="1"/>
</dbReference>
<name>A0ABY4CI68_9BACL</name>
<dbReference type="NCBIfam" id="TIGR03426">
    <property type="entry name" value="shape_MreD"/>
    <property type="match status" value="1"/>
</dbReference>
<keyword evidence="10" id="KW-1185">Reference proteome</keyword>
<evidence type="ECO:0000256" key="2">
    <source>
        <dbReference type="ARBA" id="ARBA00007776"/>
    </source>
</evidence>
<keyword evidence="5" id="KW-0133">Cell shape</keyword>
<keyword evidence="4 8" id="KW-0812">Transmembrane</keyword>
<gene>
    <name evidence="9" type="primary">mreD</name>
    <name evidence="9" type="ORF">LSG31_20190</name>
</gene>